<feature type="non-terminal residue" evidence="1">
    <location>
        <position position="1"/>
    </location>
</feature>
<organism evidence="1">
    <name type="scientific">Spongospora subterranea</name>
    <dbReference type="NCBI Taxonomy" id="70186"/>
    <lineage>
        <taxon>Eukaryota</taxon>
        <taxon>Sar</taxon>
        <taxon>Rhizaria</taxon>
        <taxon>Endomyxa</taxon>
        <taxon>Phytomyxea</taxon>
        <taxon>Plasmodiophorida</taxon>
        <taxon>Plasmodiophoridae</taxon>
        <taxon>Spongospora</taxon>
    </lineage>
</organism>
<dbReference type="EMBL" id="HACM01012456">
    <property type="protein sequence ID" value="CRZ12898.1"/>
    <property type="molecule type" value="Transcribed_RNA"/>
</dbReference>
<feature type="non-terminal residue" evidence="1">
    <location>
        <position position="140"/>
    </location>
</feature>
<reference evidence="1" key="1">
    <citation type="submission" date="2015-04" db="EMBL/GenBank/DDBJ databases">
        <title>The genome sequence of the plant pathogenic Rhizarian Plasmodiophora brassicae reveals insights in its biotrophic life cycle and the origin of chitin synthesis.</title>
        <authorList>
            <person name="Schwelm A."/>
            <person name="Fogelqvist J."/>
            <person name="Knaust A."/>
            <person name="Julke S."/>
            <person name="Lilja T."/>
            <person name="Dhandapani V."/>
            <person name="Bonilla-Rosso G."/>
            <person name="Karlsson M."/>
            <person name="Shevchenko A."/>
            <person name="Choi S.R."/>
            <person name="Kim H.G."/>
            <person name="Park J.Y."/>
            <person name="Lim Y.P."/>
            <person name="Ludwig-Muller J."/>
            <person name="Dixelius C."/>
        </authorList>
    </citation>
    <scope>NUCLEOTIDE SEQUENCE</scope>
    <source>
        <tissue evidence="1">Potato root galls</tissue>
    </source>
</reference>
<evidence type="ECO:0000313" key="1">
    <source>
        <dbReference type="EMBL" id="CRZ12898.1"/>
    </source>
</evidence>
<name>A0A0H5RFV0_9EUKA</name>
<protein>
    <submittedName>
        <fullName evidence="1">Uncharacterized protein</fullName>
    </submittedName>
</protein>
<dbReference type="AlphaFoldDB" id="A0A0H5RFV0"/>
<accession>A0A0H5RFV0</accession>
<proteinExistence type="predicted"/>
<sequence>DRTGVRGNTWPQVGALLTDWTGNGRALHFTLRVDDDTGVVFEVEEDTVTASPRLALADHDGWHDLLTEVRLTLLDGGEHHVTHTSGWETVQATLDTAHGDNVQVLSARVVSAVHHRTDWETQGHTEFVTRGTATSTLAHC</sequence>